<keyword evidence="4" id="KW-1185">Reference proteome</keyword>
<feature type="compositionally biased region" description="Gly residues" evidence="1">
    <location>
        <begin position="224"/>
        <end position="240"/>
    </location>
</feature>
<keyword evidence="2" id="KW-1133">Transmembrane helix</keyword>
<feature type="transmembrane region" description="Helical" evidence="2">
    <location>
        <begin position="67"/>
        <end position="85"/>
    </location>
</feature>
<feature type="transmembrane region" description="Helical" evidence="2">
    <location>
        <begin position="43"/>
        <end position="61"/>
    </location>
</feature>
<evidence type="ECO:0000256" key="1">
    <source>
        <dbReference type="SAM" id="MobiDB-lite"/>
    </source>
</evidence>
<dbReference type="EMBL" id="BIFH01000025">
    <property type="protein sequence ID" value="GCD97856.1"/>
    <property type="molecule type" value="Genomic_DNA"/>
</dbReference>
<accession>A0A401YTF5</accession>
<organism evidence="3 4">
    <name type="scientific">Embleya hyalina</name>
    <dbReference type="NCBI Taxonomy" id="516124"/>
    <lineage>
        <taxon>Bacteria</taxon>
        <taxon>Bacillati</taxon>
        <taxon>Actinomycetota</taxon>
        <taxon>Actinomycetes</taxon>
        <taxon>Kitasatosporales</taxon>
        <taxon>Streptomycetaceae</taxon>
        <taxon>Embleya</taxon>
    </lineage>
</organism>
<feature type="region of interest" description="Disordered" evidence="1">
    <location>
        <begin position="196"/>
        <end position="240"/>
    </location>
</feature>
<evidence type="ECO:0000313" key="4">
    <source>
        <dbReference type="Proteomes" id="UP000286931"/>
    </source>
</evidence>
<proteinExistence type="predicted"/>
<keyword evidence="2" id="KW-0812">Transmembrane</keyword>
<dbReference type="AlphaFoldDB" id="A0A401YTF5"/>
<name>A0A401YTF5_9ACTN</name>
<protein>
    <submittedName>
        <fullName evidence="3">Uncharacterized protein</fullName>
    </submittedName>
</protein>
<comment type="caution">
    <text evidence="3">The sequence shown here is derived from an EMBL/GenBank/DDBJ whole genome shotgun (WGS) entry which is preliminary data.</text>
</comment>
<keyword evidence="2" id="KW-0472">Membrane</keyword>
<reference evidence="3 4" key="1">
    <citation type="submission" date="2018-12" db="EMBL/GenBank/DDBJ databases">
        <title>Draft genome sequence of Embleya hyalina NBRC 13850T.</title>
        <authorList>
            <person name="Komaki H."/>
            <person name="Hosoyama A."/>
            <person name="Kimura A."/>
            <person name="Ichikawa N."/>
            <person name="Tamura T."/>
        </authorList>
    </citation>
    <scope>NUCLEOTIDE SEQUENCE [LARGE SCALE GENOMIC DNA]</scope>
    <source>
        <strain evidence="3 4">NBRC 13850</strain>
    </source>
</reference>
<feature type="transmembrane region" description="Helical" evidence="2">
    <location>
        <begin position="6"/>
        <end position="23"/>
    </location>
</feature>
<gene>
    <name evidence="3" type="ORF">EHYA_05553</name>
</gene>
<sequence>MAGVWLLWRIVMTIVMLTGMDIIDTTRSRFAARSEVLRWEGVAWGFVGVAWIVSAWPGLLVPGSDSLTTFVAGIGLFALVLVWRIPRGGGRARSPGSWIGDRVRPARPEGRRKSRRYVLVTVIADAVAIGGSGVLWCVLARLGHWSEAITGAGPQSAVGVACLGWALVHIPASRRVAASDRDDPVVSRRVLGTGAPTVALGGSPRSDATATLSRHEAGERVLGAGRGVGGDATSGLGPRG</sequence>
<evidence type="ECO:0000256" key="2">
    <source>
        <dbReference type="SAM" id="Phobius"/>
    </source>
</evidence>
<evidence type="ECO:0000313" key="3">
    <source>
        <dbReference type="EMBL" id="GCD97856.1"/>
    </source>
</evidence>
<feature type="transmembrane region" description="Helical" evidence="2">
    <location>
        <begin position="148"/>
        <end position="168"/>
    </location>
</feature>
<dbReference type="Proteomes" id="UP000286931">
    <property type="component" value="Unassembled WGS sequence"/>
</dbReference>
<feature type="transmembrane region" description="Helical" evidence="2">
    <location>
        <begin position="117"/>
        <end position="142"/>
    </location>
</feature>